<sequence>MTNDDRNGVSAEPEKIDPEEQLPDQPDPELPDLTRLYKRRCRDGDVMQRCKHMLIAGYSPGRVALLLRLPLEKVQALYENSYNPRCRRFAKTNAYTNSRLALTSFNEGADIVDIAAALGLSLYWVVTSLRQNGVTDAAMAPKMPPYDDPLYVEYRRVCERKAASKSRPIRINPVRRPSRQAGQTATA</sequence>
<dbReference type="RefSeq" id="WP_019704387.1">
    <property type="nucleotide sequence ID" value="NZ_BIKG01000011.1"/>
</dbReference>
<feature type="compositionally biased region" description="Acidic residues" evidence="1">
    <location>
        <begin position="19"/>
        <end position="30"/>
    </location>
</feature>
<dbReference type="AlphaFoldDB" id="A0A6B2EXH2"/>
<feature type="compositionally biased region" description="Basic and acidic residues" evidence="1">
    <location>
        <begin position="1"/>
        <end position="18"/>
    </location>
</feature>
<dbReference type="EMBL" id="PDFF01000086">
    <property type="protein sequence ID" value="NCA59116.1"/>
    <property type="molecule type" value="Genomic_DNA"/>
</dbReference>
<organism evidence="2">
    <name type="scientific">Klebsiella pneumoniae</name>
    <dbReference type="NCBI Taxonomy" id="573"/>
    <lineage>
        <taxon>Bacteria</taxon>
        <taxon>Pseudomonadati</taxon>
        <taxon>Pseudomonadota</taxon>
        <taxon>Gammaproteobacteria</taxon>
        <taxon>Enterobacterales</taxon>
        <taxon>Enterobacteriaceae</taxon>
        <taxon>Klebsiella/Raoultella group</taxon>
        <taxon>Klebsiella</taxon>
        <taxon>Klebsiella pneumoniae complex</taxon>
    </lineage>
</organism>
<name>A0A6B2EXH2_KLEPN</name>
<reference evidence="2" key="1">
    <citation type="submission" date="2017-10" db="EMBL/GenBank/DDBJ databases">
        <title>Draft genome sequences of three KPC-producing Klebsiella pneumoniae Sequence-Type 15, 258 and 309, isolated from a hospital in Argentina.</title>
        <authorList>
            <person name="Nievas J."/>
            <person name="Smayevsky J."/>
            <person name="Pin Viso N."/>
            <person name="Vera P."/>
            <person name="Nicola F."/>
            <person name="Aballay D."/>
            <person name="Farber M."/>
        </authorList>
    </citation>
    <scope>NUCLEOTIDE SEQUENCE</scope>
    <source>
        <strain evidence="2">KN-ST309</strain>
    </source>
</reference>
<protein>
    <submittedName>
        <fullName evidence="2">Uncharacterized protein</fullName>
    </submittedName>
</protein>
<comment type="caution">
    <text evidence="2">The sequence shown here is derived from an EMBL/GenBank/DDBJ whole genome shotgun (WGS) entry which is preliminary data.</text>
</comment>
<evidence type="ECO:0000313" key="2">
    <source>
        <dbReference type="EMBL" id="NCA59116.1"/>
    </source>
</evidence>
<feature type="region of interest" description="Disordered" evidence="1">
    <location>
        <begin position="163"/>
        <end position="187"/>
    </location>
</feature>
<gene>
    <name evidence="2" type="ORF">CRN12_21460</name>
</gene>
<evidence type="ECO:0000256" key="1">
    <source>
        <dbReference type="SAM" id="MobiDB-lite"/>
    </source>
</evidence>
<accession>A0A6B2EXH2</accession>
<feature type="region of interest" description="Disordered" evidence="1">
    <location>
        <begin position="1"/>
        <end position="32"/>
    </location>
</feature>
<proteinExistence type="predicted"/>